<evidence type="ECO:0000313" key="3">
    <source>
        <dbReference type="Proteomes" id="UP000053766"/>
    </source>
</evidence>
<name>A0A0D8YAT9_DICVI</name>
<evidence type="ECO:0000256" key="1">
    <source>
        <dbReference type="SAM" id="Phobius"/>
    </source>
</evidence>
<sequence>MNCILRIKSIQQRFSLTNLSIDSFVDLSNQRLISTSIRKEWILFLSTTKRSSLNEFVWIYRLMANADYYDYEYDDANLTDAEYEDLVRATLWPQNVEKTFVVVLMCMMVVGIIGNTLVVVVIIFDFRILLQIIYDLRILL</sequence>
<protein>
    <submittedName>
        <fullName evidence="2">Uncharacterized protein</fullName>
    </submittedName>
</protein>
<gene>
    <name evidence="2" type="ORF">DICVIV_00425</name>
</gene>
<keyword evidence="1" id="KW-1133">Transmembrane helix</keyword>
<keyword evidence="1" id="KW-0812">Transmembrane</keyword>
<dbReference type="EMBL" id="KN716153">
    <property type="protein sequence ID" value="KJH53302.1"/>
    <property type="molecule type" value="Genomic_DNA"/>
</dbReference>
<reference evidence="3" key="2">
    <citation type="journal article" date="2016" name="Sci. Rep.">
        <title>Dictyocaulus viviparus genome, variome and transcriptome elucidate lungworm biology and support future intervention.</title>
        <authorList>
            <person name="McNulty S.N."/>
            <person name="Strube C."/>
            <person name="Rosa B.A."/>
            <person name="Martin J.C."/>
            <person name="Tyagi R."/>
            <person name="Choi Y.J."/>
            <person name="Wang Q."/>
            <person name="Hallsworth Pepin K."/>
            <person name="Zhang X."/>
            <person name="Ozersky P."/>
            <person name="Wilson R.K."/>
            <person name="Sternberg P.W."/>
            <person name="Gasser R.B."/>
            <person name="Mitreva M."/>
        </authorList>
    </citation>
    <scope>NUCLEOTIDE SEQUENCE [LARGE SCALE GENOMIC DNA]</scope>
    <source>
        <strain evidence="3">HannoverDv2000</strain>
    </source>
</reference>
<reference evidence="2 3" key="1">
    <citation type="submission" date="2013-11" db="EMBL/GenBank/DDBJ databases">
        <title>Draft genome of the bovine lungworm Dictyocaulus viviparus.</title>
        <authorList>
            <person name="Mitreva M."/>
        </authorList>
    </citation>
    <scope>NUCLEOTIDE SEQUENCE [LARGE SCALE GENOMIC DNA]</scope>
    <source>
        <strain evidence="2 3">HannoverDv2000</strain>
    </source>
</reference>
<proteinExistence type="predicted"/>
<keyword evidence="3" id="KW-1185">Reference proteome</keyword>
<keyword evidence="1" id="KW-0472">Membrane</keyword>
<dbReference type="SUPFAM" id="SSF81321">
    <property type="entry name" value="Family A G protein-coupled receptor-like"/>
    <property type="match status" value="1"/>
</dbReference>
<evidence type="ECO:0000313" key="2">
    <source>
        <dbReference type="EMBL" id="KJH53302.1"/>
    </source>
</evidence>
<organism evidence="2 3">
    <name type="scientific">Dictyocaulus viviparus</name>
    <name type="common">Bovine lungworm</name>
    <dbReference type="NCBI Taxonomy" id="29172"/>
    <lineage>
        <taxon>Eukaryota</taxon>
        <taxon>Metazoa</taxon>
        <taxon>Ecdysozoa</taxon>
        <taxon>Nematoda</taxon>
        <taxon>Chromadorea</taxon>
        <taxon>Rhabditida</taxon>
        <taxon>Rhabditina</taxon>
        <taxon>Rhabditomorpha</taxon>
        <taxon>Strongyloidea</taxon>
        <taxon>Metastrongylidae</taxon>
        <taxon>Dictyocaulus</taxon>
    </lineage>
</organism>
<dbReference type="OrthoDB" id="5865373at2759"/>
<dbReference type="AlphaFoldDB" id="A0A0D8YAT9"/>
<feature type="transmembrane region" description="Helical" evidence="1">
    <location>
        <begin position="100"/>
        <end position="124"/>
    </location>
</feature>
<accession>A0A0D8YAT9</accession>
<dbReference type="Proteomes" id="UP000053766">
    <property type="component" value="Unassembled WGS sequence"/>
</dbReference>
<dbReference type="STRING" id="29172.A0A0D8YAT9"/>